<keyword evidence="2" id="KW-1185">Reference proteome</keyword>
<accession>A0ABY8R3R6</accession>
<protein>
    <submittedName>
        <fullName evidence="1">Uncharacterized protein</fullName>
    </submittedName>
</protein>
<dbReference type="EMBL" id="CP124685">
    <property type="protein sequence ID" value="WGX75653.1"/>
    <property type="molecule type" value="Genomic_DNA"/>
</dbReference>
<evidence type="ECO:0000313" key="2">
    <source>
        <dbReference type="Proteomes" id="UP001239169"/>
    </source>
</evidence>
<sequence length="151" mass="18072">MRFYIKKQLIQNCKFLLEVHKNIRKNLSKIDVNLLIECQQTAVHVGKNILEEDGYEDVVFILEQYCELVYQVNDEEIDKTSKKNILKNMDLFIQNTKKCIKLIPERYEILFLPYKASMWDSMESIWISVSKDNRYDVKVMPIPYIEKTEVK</sequence>
<gene>
    <name evidence="1" type="ORF">QJS64_17150</name>
</gene>
<reference evidence="1 2" key="1">
    <citation type="submission" date="2023-04" db="EMBL/GenBank/DDBJ databases">
        <title>Bacteria Genome Submission.</title>
        <authorList>
            <person name="Isaac P."/>
        </authorList>
    </citation>
    <scope>NUCLEOTIDE SEQUENCE [LARGE SCALE GENOMIC DNA]</scope>
    <source>
        <strain evidence="1 2">SampleS7P1</strain>
    </source>
</reference>
<proteinExistence type="predicted"/>
<organism evidence="1 2">
    <name type="scientific">Paraclostridium bifermentans</name>
    <name type="common">Clostridium bifermentans</name>
    <dbReference type="NCBI Taxonomy" id="1490"/>
    <lineage>
        <taxon>Bacteria</taxon>
        <taxon>Bacillati</taxon>
        <taxon>Bacillota</taxon>
        <taxon>Clostridia</taxon>
        <taxon>Peptostreptococcales</taxon>
        <taxon>Peptostreptococcaceae</taxon>
        <taxon>Paraclostridium</taxon>
    </lineage>
</organism>
<evidence type="ECO:0000313" key="1">
    <source>
        <dbReference type="EMBL" id="WGX75653.1"/>
    </source>
</evidence>
<name>A0ABY8R3R6_PARBF</name>
<dbReference type="Proteomes" id="UP001239169">
    <property type="component" value="Chromosome"/>
</dbReference>